<dbReference type="InterPro" id="IPR021280">
    <property type="entry name" value="TMEM260-like"/>
</dbReference>
<evidence type="ECO:0000313" key="3">
    <source>
        <dbReference type="Proteomes" id="UP000231569"/>
    </source>
</evidence>
<dbReference type="Pfam" id="PF11028">
    <property type="entry name" value="TMEM260-like"/>
    <property type="match status" value="1"/>
</dbReference>
<evidence type="ECO:0000313" key="2">
    <source>
        <dbReference type="EMBL" id="PJE63841.1"/>
    </source>
</evidence>
<dbReference type="EMBL" id="PFEE01000025">
    <property type="protein sequence ID" value="PJE63841.1"/>
    <property type="molecule type" value="Genomic_DNA"/>
</dbReference>
<keyword evidence="1" id="KW-1133">Transmembrane helix</keyword>
<evidence type="ECO:0008006" key="4">
    <source>
        <dbReference type="Google" id="ProtNLM"/>
    </source>
</evidence>
<gene>
    <name evidence="2" type="ORF">COU89_01170</name>
</gene>
<comment type="caution">
    <text evidence="2">The sequence shown here is derived from an EMBL/GenBank/DDBJ whole genome shotgun (WGS) entry which is preliminary data.</text>
</comment>
<sequence>MYPYIWAADAGDLVSAAWLNTVAHPPGFPLYTLFLKLFFLLPFGSIALRASLVSLVFALGTIYLTYRLTYATLTRIYSPNRKLVTIATFSCSGFSAYWVFFTTIFLLCHWASMWFFFGKNEKWYCNLLRSMLLCSVALSF</sequence>
<keyword evidence="1" id="KW-0472">Membrane</keyword>
<reference evidence="3" key="1">
    <citation type="submission" date="2017-09" db="EMBL/GenBank/DDBJ databases">
        <title>Depth-based differentiation of microbial function through sediment-hosted aquifers and enrichment of novel symbionts in the deep terrestrial subsurface.</title>
        <authorList>
            <person name="Probst A.J."/>
            <person name="Ladd B."/>
            <person name="Jarett J.K."/>
            <person name="Geller-Mcgrath D.E."/>
            <person name="Sieber C.M.K."/>
            <person name="Emerson J.B."/>
            <person name="Anantharaman K."/>
            <person name="Thomas B.C."/>
            <person name="Malmstrom R."/>
            <person name="Stieglmeier M."/>
            <person name="Klingl A."/>
            <person name="Woyke T."/>
            <person name="Ryan C.M."/>
            <person name="Banfield J.F."/>
        </authorList>
    </citation>
    <scope>NUCLEOTIDE SEQUENCE [LARGE SCALE GENOMIC DNA]</scope>
</reference>
<feature type="transmembrane region" description="Helical" evidence="1">
    <location>
        <begin position="55"/>
        <end position="77"/>
    </location>
</feature>
<dbReference type="AlphaFoldDB" id="A0A2M8KVA7"/>
<feature type="transmembrane region" description="Helical" evidence="1">
    <location>
        <begin position="97"/>
        <end position="117"/>
    </location>
</feature>
<organism evidence="2 3">
    <name type="scientific">Candidatus Roizmanbacteria bacterium CG10_big_fil_rev_8_21_14_0_10_45_7</name>
    <dbReference type="NCBI Taxonomy" id="1974854"/>
    <lineage>
        <taxon>Bacteria</taxon>
        <taxon>Candidatus Roizmaniibacteriota</taxon>
    </lineage>
</organism>
<evidence type="ECO:0000256" key="1">
    <source>
        <dbReference type="SAM" id="Phobius"/>
    </source>
</evidence>
<keyword evidence="1" id="KW-0812">Transmembrane</keyword>
<name>A0A2M8KVA7_9BACT</name>
<feature type="transmembrane region" description="Helical" evidence="1">
    <location>
        <begin position="28"/>
        <end position="48"/>
    </location>
</feature>
<protein>
    <recommendedName>
        <fullName evidence="4">DUF2723 domain-containing protein</fullName>
    </recommendedName>
</protein>
<accession>A0A2M8KVA7</accession>
<proteinExistence type="predicted"/>
<dbReference type="Proteomes" id="UP000231569">
    <property type="component" value="Unassembled WGS sequence"/>
</dbReference>